<dbReference type="eggNOG" id="COG4446">
    <property type="taxonomic scope" value="Bacteria"/>
</dbReference>
<gene>
    <name evidence="2" type="ordered locus">Rfer_1445</name>
</gene>
<name>Q21YH5_ALBFT</name>
<proteinExistence type="predicted"/>
<keyword evidence="1" id="KW-0812">Transmembrane</keyword>
<evidence type="ECO:0000313" key="2">
    <source>
        <dbReference type="EMBL" id="ABD69178.1"/>
    </source>
</evidence>
<dbReference type="AlphaFoldDB" id="Q21YH5"/>
<feature type="transmembrane region" description="Helical" evidence="1">
    <location>
        <begin position="51"/>
        <end position="73"/>
    </location>
</feature>
<accession>Q21YH5</accession>
<sequence length="255" mass="27439">MLISSNTLTTRRWLQASWSLIFLGGSAGLAALIAGPGYRMDWWGLGEGIRVIAWSGIAAGSGVVLALLCAVFAYRKHGLAMACRFLAGAFICCLTAAPAAFYGAKANNLPRIHDISTDLERPPEFVAVLALRKDAKNPARYDPKVAPLQRAAYPDISSIHLQKSPVAAFRLVNQVAQAMKWDIIATDPNSLRIEATATTLLFGFKDDVVIRVSPDGANSTVDIRSLSRIGVSDIGTNAGRIRDFTKRLEELARGG</sequence>
<evidence type="ECO:0008006" key="4">
    <source>
        <dbReference type="Google" id="ProtNLM"/>
    </source>
</evidence>
<keyword evidence="1" id="KW-0472">Membrane</keyword>
<dbReference type="Proteomes" id="UP000008332">
    <property type="component" value="Chromosome"/>
</dbReference>
<evidence type="ECO:0000313" key="3">
    <source>
        <dbReference type="Proteomes" id="UP000008332"/>
    </source>
</evidence>
<protein>
    <recommendedName>
        <fullName evidence="4">DUF1499 domain-containing protein</fullName>
    </recommendedName>
</protein>
<dbReference type="HOGENOM" id="CLU_068029_1_0_4"/>
<dbReference type="Pfam" id="PF07386">
    <property type="entry name" value="DUF1499"/>
    <property type="match status" value="1"/>
</dbReference>
<dbReference type="KEGG" id="rfr:Rfer_1445"/>
<dbReference type="InterPro" id="IPR010865">
    <property type="entry name" value="DUF1499"/>
</dbReference>
<organism evidence="2 3">
    <name type="scientific">Albidiferax ferrireducens (strain ATCC BAA-621 / DSM 15236 / T118)</name>
    <name type="common">Rhodoferax ferrireducens</name>
    <dbReference type="NCBI Taxonomy" id="338969"/>
    <lineage>
        <taxon>Bacteria</taxon>
        <taxon>Pseudomonadati</taxon>
        <taxon>Pseudomonadota</taxon>
        <taxon>Betaproteobacteria</taxon>
        <taxon>Burkholderiales</taxon>
        <taxon>Comamonadaceae</taxon>
        <taxon>Rhodoferax</taxon>
    </lineage>
</organism>
<dbReference type="EMBL" id="CP000267">
    <property type="protein sequence ID" value="ABD69178.1"/>
    <property type="molecule type" value="Genomic_DNA"/>
</dbReference>
<keyword evidence="1" id="KW-1133">Transmembrane helix</keyword>
<reference evidence="3" key="1">
    <citation type="submission" date="2006-02" db="EMBL/GenBank/DDBJ databases">
        <title>Complete sequence of chromosome of Rhodoferax ferrireducens DSM 15236.</title>
        <authorList>
            <person name="Copeland A."/>
            <person name="Lucas S."/>
            <person name="Lapidus A."/>
            <person name="Barry K."/>
            <person name="Detter J.C."/>
            <person name="Glavina del Rio T."/>
            <person name="Hammon N."/>
            <person name="Israni S."/>
            <person name="Pitluck S."/>
            <person name="Brettin T."/>
            <person name="Bruce D."/>
            <person name="Han C."/>
            <person name="Tapia R."/>
            <person name="Gilna P."/>
            <person name="Kiss H."/>
            <person name="Schmutz J."/>
            <person name="Larimer F."/>
            <person name="Land M."/>
            <person name="Kyrpides N."/>
            <person name="Ivanova N."/>
            <person name="Richardson P."/>
        </authorList>
    </citation>
    <scope>NUCLEOTIDE SEQUENCE [LARGE SCALE GENOMIC DNA]</scope>
    <source>
        <strain evidence="3">ATCC BAA-621 / DSM 15236 / T118</strain>
    </source>
</reference>
<keyword evidence="3" id="KW-1185">Reference proteome</keyword>
<dbReference type="RefSeq" id="WP_011463746.1">
    <property type="nucleotide sequence ID" value="NC_007908.1"/>
</dbReference>
<dbReference type="STRING" id="338969.Rfer_1445"/>
<feature type="transmembrane region" description="Helical" evidence="1">
    <location>
        <begin position="20"/>
        <end position="39"/>
    </location>
</feature>
<feature type="transmembrane region" description="Helical" evidence="1">
    <location>
        <begin position="85"/>
        <end position="104"/>
    </location>
</feature>
<dbReference type="OrthoDB" id="9793534at2"/>
<evidence type="ECO:0000256" key="1">
    <source>
        <dbReference type="SAM" id="Phobius"/>
    </source>
</evidence>